<dbReference type="InterPro" id="IPR050960">
    <property type="entry name" value="AB_hydrolase_4_sf"/>
</dbReference>
<comment type="similarity">
    <text evidence="1">Belongs to the AB hydrolase superfamily. AB hydrolase 4 family.</text>
</comment>
<dbReference type="Pfam" id="PF00561">
    <property type="entry name" value="Abhydrolase_1"/>
    <property type="match status" value="1"/>
</dbReference>
<name>A0ABT3G590_9BACT</name>
<dbReference type="GO" id="GO:0016787">
    <property type="term" value="F:hydrolase activity"/>
    <property type="evidence" value="ECO:0007669"/>
    <property type="project" value="UniProtKB-KW"/>
</dbReference>
<dbReference type="InterPro" id="IPR012020">
    <property type="entry name" value="ABHD4"/>
</dbReference>
<dbReference type="SUPFAM" id="SSF53474">
    <property type="entry name" value="alpha/beta-Hydrolases"/>
    <property type="match status" value="1"/>
</dbReference>
<feature type="domain" description="AB hydrolase-1" evidence="2">
    <location>
        <begin position="62"/>
        <end position="297"/>
    </location>
</feature>
<evidence type="ECO:0000313" key="4">
    <source>
        <dbReference type="Proteomes" id="UP001165653"/>
    </source>
</evidence>
<sequence>MPLLESAYRAPAYLPGGHLQTIHPALFRRMPFITTRRERLELPDGDFLDLDWSTQGRERLAILSHGLEADSKAPYIQGMATALQRRGWDVLAWNYRGCSGELNRLLPFYHSGASHDLHEVVLHALRVHPAARIDLVGFSLGGNMTLKYLGERAPVSPRLHRAVAFSVPCDLACSSRRLSTRTNRVYMDRFLRSLRRKLAEKQPHFPGEIDLTGIGGVRNFRQFDDRFTAPLHGFRDAADYWARASSRPFMPRITIPALLVNAANDPFLGPGCFPREEAEASRTFHLEIPADGGHCGFSGGPDEYWSERRAAEFLST</sequence>
<dbReference type="Proteomes" id="UP001165653">
    <property type="component" value="Unassembled WGS sequence"/>
</dbReference>
<comment type="caution">
    <text evidence="3">The sequence shown here is derived from an EMBL/GenBank/DDBJ whole genome shotgun (WGS) entry which is preliminary data.</text>
</comment>
<dbReference type="PANTHER" id="PTHR10794">
    <property type="entry name" value="ABHYDROLASE DOMAIN-CONTAINING PROTEIN"/>
    <property type="match status" value="1"/>
</dbReference>
<keyword evidence="3" id="KW-0378">Hydrolase</keyword>
<proteinExistence type="inferred from homology"/>
<dbReference type="Gene3D" id="3.40.50.1820">
    <property type="entry name" value="alpha/beta hydrolase"/>
    <property type="match status" value="1"/>
</dbReference>
<dbReference type="InterPro" id="IPR029058">
    <property type="entry name" value="AB_hydrolase_fold"/>
</dbReference>
<accession>A0ABT3G590</accession>
<protein>
    <submittedName>
        <fullName evidence="3">Alpha/beta fold hydrolase</fullName>
    </submittedName>
</protein>
<reference evidence="3" key="1">
    <citation type="submission" date="2022-10" db="EMBL/GenBank/DDBJ databases">
        <title>Luteolibacter sp. GHJ8, whole genome shotgun sequencing project.</title>
        <authorList>
            <person name="Zhao G."/>
            <person name="Shen L."/>
        </authorList>
    </citation>
    <scope>NUCLEOTIDE SEQUENCE</scope>
    <source>
        <strain evidence="3">GHJ8</strain>
    </source>
</reference>
<evidence type="ECO:0000256" key="1">
    <source>
        <dbReference type="ARBA" id="ARBA00010884"/>
    </source>
</evidence>
<dbReference type="PANTHER" id="PTHR10794:SF94">
    <property type="entry name" value="ESTERASE YHET-RELATED"/>
    <property type="match status" value="1"/>
</dbReference>
<dbReference type="EMBL" id="JAPDDR010000008">
    <property type="protein sequence ID" value="MCW1915010.1"/>
    <property type="molecule type" value="Genomic_DNA"/>
</dbReference>
<dbReference type="RefSeq" id="WP_264514552.1">
    <property type="nucleotide sequence ID" value="NZ_JAPDDR010000008.1"/>
</dbReference>
<dbReference type="InterPro" id="IPR000073">
    <property type="entry name" value="AB_hydrolase_1"/>
</dbReference>
<keyword evidence="4" id="KW-1185">Reference proteome</keyword>
<evidence type="ECO:0000259" key="2">
    <source>
        <dbReference type="Pfam" id="PF00561"/>
    </source>
</evidence>
<dbReference type="PIRSF" id="PIRSF005211">
    <property type="entry name" value="Ab_hydro_YheT"/>
    <property type="match status" value="1"/>
</dbReference>
<gene>
    <name evidence="3" type="ORF">OJ996_15595</name>
</gene>
<evidence type="ECO:0000313" key="3">
    <source>
        <dbReference type="EMBL" id="MCW1915010.1"/>
    </source>
</evidence>
<organism evidence="3 4">
    <name type="scientific">Luteolibacter rhizosphaerae</name>
    <dbReference type="NCBI Taxonomy" id="2989719"/>
    <lineage>
        <taxon>Bacteria</taxon>
        <taxon>Pseudomonadati</taxon>
        <taxon>Verrucomicrobiota</taxon>
        <taxon>Verrucomicrobiia</taxon>
        <taxon>Verrucomicrobiales</taxon>
        <taxon>Verrucomicrobiaceae</taxon>
        <taxon>Luteolibacter</taxon>
    </lineage>
</organism>